<dbReference type="InterPro" id="IPR036390">
    <property type="entry name" value="WH_DNA-bd_sf"/>
</dbReference>
<dbReference type="Pfam" id="PF03466">
    <property type="entry name" value="LysR_substrate"/>
    <property type="match status" value="1"/>
</dbReference>
<gene>
    <name evidence="6" type="ORF">VV02_04165</name>
</gene>
<dbReference type="InterPro" id="IPR005119">
    <property type="entry name" value="LysR_subst-bd"/>
</dbReference>
<evidence type="ECO:0000313" key="6">
    <source>
        <dbReference type="EMBL" id="AKU15242.1"/>
    </source>
</evidence>
<evidence type="ECO:0000256" key="1">
    <source>
        <dbReference type="ARBA" id="ARBA00009437"/>
    </source>
</evidence>
<dbReference type="GO" id="GO:0003677">
    <property type="term" value="F:DNA binding"/>
    <property type="evidence" value="ECO:0007669"/>
    <property type="project" value="UniProtKB-KW"/>
</dbReference>
<dbReference type="SUPFAM" id="SSF46785">
    <property type="entry name" value="Winged helix' DNA-binding domain"/>
    <property type="match status" value="1"/>
</dbReference>
<evidence type="ECO:0000259" key="5">
    <source>
        <dbReference type="PROSITE" id="PS50931"/>
    </source>
</evidence>
<keyword evidence="4" id="KW-0804">Transcription</keyword>
<reference evidence="6 7" key="1">
    <citation type="submission" date="2015-03" db="EMBL/GenBank/DDBJ databases">
        <title>Luteipulveratus halotolerans sp. nov., a novel actinobacterium (Dermacoccaceae) from Sarawak, Malaysia.</title>
        <authorList>
            <person name="Juboi H."/>
            <person name="Basik A."/>
            <person name="Shamsul S.S."/>
            <person name="Arnold P."/>
            <person name="Schmitt E.K."/>
            <person name="Sanglier J.-J."/>
            <person name="Yeo T."/>
        </authorList>
    </citation>
    <scope>NUCLEOTIDE SEQUENCE [LARGE SCALE GENOMIC DNA]</scope>
    <source>
        <strain evidence="6 7">MN07-A0370</strain>
    </source>
</reference>
<accession>A0A0K1JEV5</accession>
<dbReference type="AlphaFoldDB" id="A0A0K1JEV5"/>
<dbReference type="PANTHER" id="PTHR30346:SF29">
    <property type="entry name" value="LYSR SUBSTRATE-BINDING"/>
    <property type="match status" value="1"/>
</dbReference>
<dbReference type="Gene3D" id="3.40.190.10">
    <property type="entry name" value="Periplasmic binding protein-like II"/>
    <property type="match status" value="2"/>
</dbReference>
<dbReference type="PANTHER" id="PTHR30346">
    <property type="entry name" value="TRANSCRIPTIONAL DUAL REGULATOR HCAR-RELATED"/>
    <property type="match status" value="1"/>
</dbReference>
<dbReference type="SUPFAM" id="SSF53850">
    <property type="entry name" value="Periplasmic binding protein-like II"/>
    <property type="match status" value="1"/>
</dbReference>
<evidence type="ECO:0000313" key="7">
    <source>
        <dbReference type="Proteomes" id="UP000066480"/>
    </source>
</evidence>
<dbReference type="PROSITE" id="PS50931">
    <property type="entry name" value="HTH_LYSR"/>
    <property type="match status" value="1"/>
</dbReference>
<dbReference type="Proteomes" id="UP000066480">
    <property type="component" value="Chromosome"/>
</dbReference>
<dbReference type="GO" id="GO:0032993">
    <property type="term" value="C:protein-DNA complex"/>
    <property type="evidence" value="ECO:0007669"/>
    <property type="project" value="TreeGrafter"/>
</dbReference>
<protein>
    <recommendedName>
        <fullName evidence="5">HTH lysR-type domain-containing protein</fullName>
    </recommendedName>
</protein>
<keyword evidence="3" id="KW-0238">DNA-binding</keyword>
<feature type="domain" description="HTH lysR-type" evidence="5">
    <location>
        <begin position="2"/>
        <end position="59"/>
    </location>
</feature>
<dbReference type="STRING" id="571913.VV02_04165"/>
<dbReference type="KEGG" id="lmoi:VV02_04165"/>
<dbReference type="Gene3D" id="1.10.10.10">
    <property type="entry name" value="Winged helix-like DNA-binding domain superfamily/Winged helix DNA-binding domain"/>
    <property type="match status" value="1"/>
</dbReference>
<comment type="similarity">
    <text evidence="1">Belongs to the LysR transcriptional regulatory family.</text>
</comment>
<dbReference type="InterPro" id="IPR000847">
    <property type="entry name" value="LysR_HTH_N"/>
</dbReference>
<dbReference type="InterPro" id="IPR036388">
    <property type="entry name" value="WH-like_DNA-bd_sf"/>
</dbReference>
<organism evidence="6 7">
    <name type="scientific">Luteipulveratus mongoliensis</name>
    <dbReference type="NCBI Taxonomy" id="571913"/>
    <lineage>
        <taxon>Bacteria</taxon>
        <taxon>Bacillati</taxon>
        <taxon>Actinomycetota</taxon>
        <taxon>Actinomycetes</taxon>
        <taxon>Micrococcales</taxon>
        <taxon>Dermacoccaceae</taxon>
        <taxon>Luteipulveratus</taxon>
    </lineage>
</organism>
<keyword evidence="7" id="KW-1185">Reference proteome</keyword>
<dbReference type="CDD" id="cd08423">
    <property type="entry name" value="PBP2_LTTR_like_6"/>
    <property type="match status" value="1"/>
</dbReference>
<evidence type="ECO:0000256" key="3">
    <source>
        <dbReference type="ARBA" id="ARBA00023125"/>
    </source>
</evidence>
<dbReference type="GO" id="GO:0003700">
    <property type="term" value="F:DNA-binding transcription factor activity"/>
    <property type="evidence" value="ECO:0007669"/>
    <property type="project" value="InterPro"/>
</dbReference>
<evidence type="ECO:0000256" key="4">
    <source>
        <dbReference type="ARBA" id="ARBA00023163"/>
    </source>
</evidence>
<name>A0A0K1JEV5_9MICO</name>
<dbReference type="RefSeq" id="WP_052590068.1">
    <property type="nucleotide sequence ID" value="NZ_CP011112.1"/>
</dbReference>
<dbReference type="EMBL" id="CP011112">
    <property type="protein sequence ID" value="AKU15242.1"/>
    <property type="molecule type" value="Genomic_DNA"/>
</dbReference>
<dbReference type="PATRIC" id="fig|571913.6.peg.853"/>
<proteinExistence type="inferred from homology"/>
<dbReference type="OrthoDB" id="4131546at2"/>
<sequence>MFDLQRLRALHAVRQHGSVAAAAEALGFTPSAVSQQITKLEREVHSPLLEKAGRGVILTDAGVVLADATERILGTTEQANAALEELRTGVSGTLRVLCFSSAIRGLAAPALGELRRTAPDLVVNLEETLLSNAEHRVEGGHADVAITHDWVDAPIEVPGHLTQSPLMEDPVDILLPCEHPLAGRASLSLDDLLDAPWIIDTNDASICSRWLRNQMSARGHSADVVHRVDEYPSQIALVSAGLGISTLPRLGRPEMPDSVRVVPLRGDRPVRRIFSICRRSSSRRPAIRTLTEALRTQAVRTVEASTPAAAS</sequence>
<keyword evidence="2" id="KW-0805">Transcription regulation</keyword>
<dbReference type="Pfam" id="PF00126">
    <property type="entry name" value="HTH_1"/>
    <property type="match status" value="1"/>
</dbReference>
<evidence type="ECO:0000256" key="2">
    <source>
        <dbReference type="ARBA" id="ARBA00023015"/>
    </source>
</evidence>